<protein>
    <submittedName>
        <fullName evidence="1">Uncharacterized protein</fullName>
    </submittedName>
</protein>
<comment type="caution">
    <text evidence="1">The sequence shown here is derived from an EMBL/GenBank/DDBJ whole genome shotgun (WGS) entry which is preliminary data.</text>
</comment>
<dbReference type="Proteomes" id="UP000324326">
    <property type="component" value="Unassembled WGS sequence"/>
</dbReference>
<name>A0A5M8RDK9_9BACI</name>
<proteinExistence type="predicted"/>
<gene>
    <name evidence="1" type="ORF">DX927_23505</name>
</gene>
<dbReference type="EMBL" id="QSND01000008">
    <property type="protein sequence ID" value="KAA6446665.1"/>
    <property type="molecule type" value="Genomic_DNA"/>
</dbReference>
<dbReference type="RefSeq" id="WP_148959165.1">
    <property type="nucleotide sequence ID" value="NZ_QSND01000008.1"/>
</dbReference>
<evidence type="ECO:0000313" key="2">
    <source>
        <dbReference type="Proteomes" id="UP000324326"/>
    </source>
</evidence>
<accession>A0A5M8RDK9</accession>
<dbReference type="AlphaFoldDB" id="A0A5M8RDK9"/>
<organism evidence="1 2">
    <name type="scientific">Bacillus swezeyi</name>
    <dbReference type="NCBI Taxonomy" id="1925020"/>
    <lineage>
        <taxon>Bacteria</taxon>
        <taxon>Bacillati</taxon>
        <taxon>Bacillota</taxon>
        <taxon>Bacilli</taxon>
        <taxon>Bacillales</taxon>
        <taxon>Bacillaceae</taxon>
        <taxon>Bacillus</taxon>
    </lineage>
</organism>
<sequence length="77" mass="9222">MIATFPTKIEMKDYNKISLLKRIREKEAAGWECVHRISKRCVETVLDNCIDRGLKYKRTYNSRFEYFVAMKKINNTN</sequence>
<reference evidence="1 2" key="1">
    <citation type="submission" date="2018-08" db="EMBL/GenBank/DDBJ databases">
        <title>Bacillus phenotypic plasticity.</title>
        <authorList>
            <person name="Hurtado E."/>
        </authorList>
    </citation>
    <scope>NUCLEOTIDE SEQUENCE [LARGE SCALE GENOMIC DNA]</scope>
    <source>
        <strain evidence="1 2">427</strain>
    </source>
</reference>
<evidence type="ECO:0000313" key="1">
    <source>
        <dbReference type="EMBL" id="KAA6446665.1"/>
    </source>
</evidence>